<dbReference type="GO" id="GO:0043560">
    <property type="term" value="F:insulin receptor substrate binding"/>
    <property type="evidence" value="ECO:0007669"/>
    <property type="project" value="TreeGrafter"/>
</dbReference>
<keyword evidence="5 19" id="KW-0812">Transmembrane</keyword>
<keyword evidence="16" id="KW-0325">Glycoprotein</keyword>
<keyword evidence="13 19" id="KW-0472">Membrane</keyword>
<dbReference type="InterPro" id="IPR009030">
    <property type="entry name" value="Growth_fac_rcpt_cys_sf"/>
</dbReference>
<dbReference type="PRINTS" id="PR00109">
    <property type="entry name" value="TYRKINASE"/>
</dbReference>
<dbReference type="GO" id="GO:0005899">
    <property type="term" value="C:insulin receptor complex"/>
    <property type="evidence" value="ECO:0007669"/>
    <property type="project" value="TreeGrafter"/>
</dbReference>
<evidence type="ECO:0000256" key="10">
    <source>
        <dbReference type="ARBA" id="ARBA00022777"/>
    </source>
</evidence>
<dbReference type="GO" id="GO:0042593">
    <property type="term" value="P:glucose homeostasis"/>
    <property type="evidence" value="ECO:0007669"/>
    <property type="project" value="TreeGrafter"/>
</dbReference>
<dbReference type="GO" id="GO:0030424">
    <property type="term" value="C:axon"/>
    <property type="evidence" value="ECO:0007669"/>
    <property type="project" value="TreeGrafter"/>
</dbReference>
<dbReference type="SMART" id="SM00060">
    <property type="entry name" value="FN3"/>
    <property type="match status" value="3"/>
</dbReference>
<evidence type="ECO:0000256" key="4">
    <source>
        <dbReference type="ARBA" id="ARBA00022679"/>
    </source>
</evidence>
<feature type="signal peptide" evidence="20">
    <location>
        <begin position="1"/>
        <end position="26"/>
    </location>
</feature>
<feature type="chain" id="PRO_5035445875" description="receptor protein-tyrosine kinase" evidence="20">
    <location>
        <begin position="27"/>
        <end position="1193"/>
    </location>
</feature>
<keyword evidence="8" id="KW-0677">Repeat</keyword>
<evidence type="ECO:0000256" key="8">
    <source>
        <dbReference type="ARBA" id="ARBA00022737"/>
    </source>
</evidence>
<dbReference type="InterPro" id="IPR003961">
    <property type="entry name" value="FN3_dom"/>
</dbReference>
<evidence type="ECO:0000256" key="5">
    <source>
        <dbReference type="ARBA" id="ARBA00022692"/>
    </source>
</evidence>
<dbReference type="EC" id="2.7.10.1" evidence="2"/>
<name>A0A8K0DCZ1_IGNLU</name>
<comment type="subcellular location">
    <subcellularLocation>
        <location evidence="1">Membrane</location>
        <topology evidence="1">Single-pass type I membrane protein</topology>
    </subcellularLocation>
</comment>
<evidence type="ECO:0000259" key="22">
    <source>
        <dbReference type="PROSITE" id="PS50853"/>
    </source>
</evidence>
<keyword evidence="6" id="KW-0479">Metal-binding</keyword>
<dbReference type="InterPro" id="IPR013783">
    <property type="entry name" value="Ig-like_fold"/>
</dbReference>
<dbReference type="EMBL" id="VTPC01001492">
    <property type="protein sequence ID" value="KAF2901796.1"/>
    <property type="molecule type" value="Genomic_DNA"/>
</dbReference>
<keyword evidence="4" id="KW-0808">Transferase</keyword>
<evidence type="ECO:0000256" key="3">
    <source>
        <dbReference type="ARBA" id="ARBA00022553"/>
    </source>
</evidence>
<evidence type="ECO:0000256" key="11">
    <source>
        <dbReference type="ARBA" id="ARBA00022840"/>
    </source>
</evidence>
<dbReference type="CDD" id="cd00063">
    <property type="entry name" value="FN3"/>
    <property type="match status" value="3"/>
</dbReference>
<keyword evidence="24" id="KW-1185">Reference proteome</keyword>
<dbReference type="InterPro" id="IPR000494">
    <property type="entry name" value="Rcpt_L-dom"/>
</dbReference>
<evidence type="ECO:0000256" key="16">
    <source>
        <dbReference type="ARBA" id="ARBA00023180"/>
    </source>
</evidence>
<dbReference type="Proteomes" id="UP000801492">
    <property type="component" value="Unassembled WGS sequence"/>
</dbReference>
<evidence type="ECO:0000256" key="20">
    <source>
        <dbReference type="SAM" id="SignalP"/>
    </source>
</evidence>
<comment type="catalytic activity">
    <reaction evidence="18">
        <text>L-tyrosyl-[protein] + ATP = O-phospho-L-tyrosyl-[protein] + ADP + H(+)</text>
        <dbReference type="Rhea" id="RHEA:10596"/>
        <dbReference type="Rhea" id="RHEA-COMP:10136"/>
        <dbReference type="Rhea" id="RHEA-COMP:20101"/>
        <dbReference type="ChEBI" id="CHEBI:15378"/>
        <dbReference type="ChEBI" id="CHEBI:30616"/>
        <dbReference type="ChEBI" id="CHEBI:46858"/>
        <dbReference type="ChEBI" id="CHEBI:61978"/>
        <dbReference type="ChEBI" id="CHEBI:456216"/>
        <dbReference type="EC" id="2.7.10.1"/>
    </reaction>
</comment>
<evidence type="ECO:0000256" key="7">
    <source>
        <dbReference type="ARBA" id="ARBA00022729"/>
    </source>
</evidence>
<dbReference type="GO" id="GO:0005524">
    <property type="term" value="F:ATP binding"/>
    <property type="evidence" value="ECO:0007669"/>
    <property type="project" value="UniProtKB-KW"/>
</dbReference>
<dbReference type="AlphaFoldDB" id="A0A8K0DCZ1"/>
<dbReference type="SUPFAM" id="SSF49265">
    <property type="entry name" value="Fibronectin type III"/>
    <property type="match status" value="2"/>
</dbReference>
<dbReference type="Pfam" id="PF00041">
    <property type="entry name" value="fn3"/>
    <property type="match status" value="2"/>
</dbReference>
<feature type="domain" description="Protein kinase" evidence="21">
    <location>
        <begin position="862"/>
        <end position="1123"/>
    </location>
</feature>
<evidence type="ECO:0000259" key="21">
    <source>
        <dbReference type="PROSITE" id="PS50011"/>
    </source>
</evidence>
<dbReference type="InterPro" id="IPR011009">
    <property type="entry name" value="Kinase-like_dom_sf"/>
</dbReference>
<evidence type="ECO:0000256" key="6">
    <source>
        <dbReference type="ARBA" id="ARBA00022723"/>
    </source>
</evidence>
<dbReference type="InterPro" id="IPR000719">
    <property type="entry name" value="Prot_kinase_dom"/>
</dbReference>
<evidence type="ECO:0000256" key="13">
    <source>
        <dbReference type="ARBA" id="ARBA00023136"/>
    </source>
</evidence>
<dbReference type="GO" id="GO:0046872">
    <property type="term" value="F:metal ion binding"/>
    <property type="evidence" value="ECO:0007669"/>
    <property type="project" value="UniProtKB-KW"/>
</dbReference>
<evidence type="ECO:0000256" key="17">
    <source>
        <dbReference type="ARBA" id="ARBA00023211"/>
    </source>
</evidence>
<keyword evidence="7 20" id="KW-0732">Signal</keyword>
<dbReference type="PROSITE" id="PS50853">
    <property type="entry name" value="FN3"/>
    <property type="match status" value="2"/>
</dbReference>
<reference evidence="23" key="1">
    <citation type="submission" date="2019-08" db="EMBL/GenBank/DDBJ databases">
        <title>The genome of the North American firefly Photinus pyralis.</title>
        <authorList>
            <consortium name="Photinus pyralis genome working group"/>
            <person name="Fallon T.R."/>
            <person name="Sander Lower S.E."/>
            <person name="Weng J.-K."/>
        </authorList>
    </citation>
    <scope>NUCLEOTIDE SEQUENCE</scope>
    <source>
        <strain evidence="23">TRF0915ILg1</strain>
        <tissue evidence="23">Whole body</tissue>
    </source>
</reference>
<protein>
    <recommendedName>
        <fullName evidence="2">receptor protein-tyrosine kinase</fullName>
        <ecNumber evidence="2">2.7.10.1</ecNumber>
    </recommendedName>
</protein>
<keyword evidence="12 19" id="KW-1133">Transmembrane helix</keyword>
<evidence type="ECO:0000256" key="9">
    <source>
        <dbReference type="ARBA" id="ARBA00022741"/>
    </source>
</evidence>
<keyword evidence="10" id="KW-0418">Kinase</keyword>
<keyword evidence="15" id="KW-0675">Receptor</keyword>
<gene>
    <name evidence="23" type="ORF">ILUMI_04392</name>
</gene>
<evidence type="ECO:0000256" key="15">
    <source>
        <dbReference type="ARBA" id="ARBA00023170"/>
    </source>
</evidence>
<dbReference type="PROSITE" id="PS50011">
    <property type="entry name" value="PROTEIN_KINASE_DOM"/>
    <property type="match status" value="1"/>
</dbReference>
<dbReference type="GO" id="GO:0043410">
    <property type="term" value="P:positive regulation of MAPK cascade"/>
    <property type="evidence" value="ECO:0007669"/>
    <property type="project" value="TreeGrafter"/>
</dbReference>
<dbReference type="InterPro" id="IPR006211">
    <property type="entry name" value="Furin-like_Cys-rich_dom"/>
</dbReference>
<dbReference type="SUPFAM" id="SSF52058">
    <property type="entry name" value="L domain-like"/>
    <property type="match status" value="2"/>
</dbReference>
<keyword evidence="11" id="KW-0067">ATP-binding</keyword>
<dbReference type="Gene3D" id="3.80.20.20">
    <property type="entry name" value="Receptor L-domain"/>
    <property type="match status" value="2"/>
</dbReference>
<dbReference type="SUPFAM" id="SSF57184">
    <property type="entry name" value="Growth factor receptor domain"/>
    <property type="match status" value="1"/>
</dbReference>
<organism evidence="23 24">
    <name type="scientific">Ignelater luminosus</name>
    <name type="common">Cucubano</name>
    <name type="synonym">Pyrophorus luminosus</name>
    <dbReference type="NCBI Taxonomy" id="2038154"/>
    <lineage>
        <taxon>Eukaryota</taxon>
        <taxon>Metazoa</taxon>
        <taxon>Ecdysozoa</taxon>
        <taxon>Arthropoda</taxon>
        <taxon>Hexapoda</taxon>
        <taxon>Insecta</taxon>
        <taxon>Pterygota</taxon>
        <taxon>Neoptera</taxon>
        <taxon>Endopterygota</taxon>
        <taxon>Coleoptera</taxon>
        <taxon>Polyphaga</taxon>
        <taxon>Elateriformia</taxon>
        <taxon>Elateroidea</taxon>
        <taxon>Elateridae</taxon>
        <taxon>Agrypninae</taxon>
        <taxon>Pyrophorini</taxon>
        <taxon>Ignelater</taxon>
    </lineage>
</organism>
<feature type="domain" description="Fibronectin type-III" evidence="22">
    <location>
        <begin position="707"/>
        <end position="805"/>
    </location>
</feature>
<dbReference type="OrthoDB" id="6612654at2759"/>
<keyword evidence="14" id="KW-0829">Tyrosine-protein kinase</keyword>
<keyword evidence="3" id="KW-0597">Phosphoprotein</keyword>
<dbReference type="CDD" id="cd00064">
    <property type="entry name" value="FU"/>
    <property type="match status" value="1"/>
</dbReference>
<evidence type="ECO:0000256" key="14">
    <source>
        <dbReference type="ARBA" id="ARBA00023137"/>
    </source>
</evidence>
<dbReference type="SUPFAM" id="SSF56112">
    <property type="entry name" value="Protein kinase-like (PK-like)"/>
    <property type="match status" value="1"/>
</dbReference>
<feature type="domain" description="Fibronectin type-III" evidence="22">
    <location>
        <begin position="445"/>
        <end position="553"/>
    </location>
</feature>
<evidence type="ECO:0000313" key="24">
    <source>
        <dbReference type="Proteomes" id="UP000801492"/>
    </source>
</evidence>
<dbReference type="Pfam" id="PF00757">
    <property type="entry name" value="Furin-like"/>
    <property type="match status" value="1"/>
</dbReference>
<comment type="caution">
    <text evidence="23">The sequence shown here is derived from an EMBL/GenBank/DDBJ whole genome shotgun (WGS) entry which is preliminary data.</text>
</comment>
<dbReference type="InterPro" id="IPR001245">
    <property type="entry name" value="Ser-Thr/Tyr_kinase_cat_dom"/>
</dbReference>
<evidence type="ECO:0000313" key="23">
    <source>
        <dbReference type="EMBL" id="KAF2901796.1"/>
    </source>
</evidence>
<dbReference type="GO" id="GO:0005009">
    <property type="term" value="F:insulin receptor activity"/>
    <property type="evidence" value="ECO:0007669"/>
    <property type="project" value="TreeGrafter"/>
</dbReference>
<dbReference type="Pfam" id="PF07714">
    <property type="entry name" value="PK_Tyr_Ser-Thr"/>
    <property type="match status" value="1"/>
</dbReference>
<proteinExistence type="predicted"/>
<dbReference type="GO" id="GO:0051897">
    <property type="term" value="P:positive regulation of phosphatidylinositol 3-kinase/protein kinase B signal transduction"/>
    <property type="evidence" value="ECO:0007669"/>
    <property type="project" value="TreeGrafter"/>
</dbReference>
<dbReference type="Gene3D" id="1.10.510.10">
    <property type="entry name" value="Transferase(Phosphotransferase) domain 1"/>
    <property type="match status" value="1"/>
</dbReference>
<evidence type="ECO:0000256" key="18">
    <source>
        <dbReference type="ARBA" id="ARBA00051243"/>
    </source>
</evidence>
<accession>A0A8K0DCZ1</accession>
<dbReference type="InterPro" id="IPR006212">
    <property type="entry name" value="Furin_repeat"/>
</dbReference>
<keyword evidence="9" id="KW-0547">Nucleotide-binding</keyword>
<dbReference type="InterPro" id="IPR050122">
    <property type="entry name" value="RTK"/>
</dbReference>
<dbReference type="Pfam" id="PF01030">
    <property type="entry name" value="Recep_L_domain"/>
    <property type="match status" value="2"/>
</dbReference>
<dbReference type="Gene3D" id="2.60.40.10">
    <property type="entry name" value="Immunoglobulins"/>
    <property type="match status" value="3"/>
</dbReference>
<dbReference type="InterPro" id="IPR036941">
    <property type="entry name" value="Rcpt_L-dom_sf"/>
</dbReference>
<sequence>MAHGMSPHRLFVFLIVFVLCVLPTNARICGGVHATSTLNNLENKLRGCTAVVGNLKIVLLENSYSHINNVSFPELKEISGYLLFYRVFGLRSIGTLFPNLAVIRGDILLTNYALIIYNLPDLEEINLYNLQYIETGSTRIERCPKLCFVDEINWDTIGSPSHSVDYFNENEDTCKSCPEKCNGDCWNENRCHEIQSKPCSDHCLACDDQSNLEICISCKSQYYLNEGKCFSECPKTKVKNSETRTCIRIQDCREQFGWLIFQGECMRNCPEGFEFVGEDGGWCHICDEYCKKVCDGGVIENANHASWFRQCTHINGSLIISGSGLQLGQELSKSLGNIREIQGYLKIHKMNALMSLDFLRNLKIIKGERLVGDKYALVITDNSNLHKLWTPDNFTLKIEKGHVYCHYNPQLCLSETERLVNLARISNYSALDISPYSNGDRKNCKEINITVLFENITETSVYVKWDEKVSDSSDDIIGYTLHYSPDPFGNMTEVYEQTECSYTSWNSVFVTRNSLKIYSLGPHTQYVCYIEINTMQRMLGGQTPLKRFRTLSTTPDFVTNARALSTVTSIFLVWNPPEYSYGIVSHYEIHVSTLEDKPYISEERNYCKNPHFFVPEKLVDEIDIPFDFENQKCCKKQEAQSKDPLVKYYLPWYGEKVIITNTTKVQLASLRHFQIYNLLIRACNNAGCSASIMIHKRTKPREEADDIRSNTIIHFVNQTDFILQWFEPVDPNSVIVSYIIEYVRTDKNDFVPNKECVTRSSYINNHRGYVLRNLPSGHYSLTITAVSLAGPGRASKNIQFEILEASPSNGLIILSGCVIAVISILMVISLFFLYLHFKKSQKWKSLSTNASSVESLYELSRNDLDTEILQEATGTICNGFIKSQNRPCTIISGQEYKDNYELLKFLKEVSVMKISNSNHVVDLLGVVSAVQPPLIITELMAWGDLKSFLRKSKDSPERLTDAEMYRMAAEIADGILYLNYKKIIPRDLATRNCLVSAGQTVKIVNFSITKNLYSSDYYQQKENGDLIPLRWMSPESLTDNLFTCNSNIWSFGIILWEIVTFAEQPYGMLSNEDVIKFVIGKQILDLPENCPDLLYEMMVACWRWEPNDRPSFVSLLRQLKSNVSRNFRLVSFYHSKEAGEYKKSVIKDKESESPAIGKRSMMYWNKNEDEDKVRLLSAEELPSQNIPSTSRYL</sequence>
<dbReference type="Gene3D" id="3.30.200.20">
    <property type="entry name" value="Phosphorylase Kinase, domain 1"/>
    <property type="match status" value="1"/>
</dbReference>
<dbReference type="PANTHER" id="PTHR24416">
    <property type="entry name" value="TYROSINE-PROTEIN KINASE RECEPTOR"/>
    <property type="match status" value="1"/>
</dbReference>
<dbReference type="SMART" id="SM00261">
    <property type="entry name" value="FU"/>
    <property type="match status" value="1"/>
</dbReference>
<evidence type="ECO:0000256" key="12">
    <source>
        <dbReference type="ARBA" id="ARBA00022989"/>
    </source>
</evidence>
<dbReference type="PANTHER" id="PTHR24416:SF525">
    <property type="entry name" value="INSULIN-LIKE RECEPTOR"/>
    <property type="match status" value="1"/>
</dbReference>
<feature type="transmembrane region" description="Helical" evidence="19">
    <location>
        <begin position="811"/>
        <end position="835"/>
    </location>
</feature>
<dbReference type="InterPro" id="IPR036116">
    <property type="entry name" value="FN3_sf"/>
</dbReference>
<evidence type="ECO:0000256" key="19">
    <source>
        <dbReference type="SAM" id="Phobius"/>
    </source>
</evidence>
<evidence type="ECO:0000256" key="1">
    <source>
        <dbReference type="ARBA" id="ARBA00004479"/>
    </source>
</evidence>
<evidence type="ECO:0000256" key="2">
    <source>
        <dbReference type="ARBA" id="ARBA00011902"/>
    </source>
</evidence>
<keyword evidence="17" id="KW-0464">Manganese</keyword>